<dbReference type="GO" id="GO:0005975">
    <property type="term" value="P:carbohydrate metabolic process"/>
    <property type="evidence" value="ECO:0007669"/>
    <property type="project" value="InterPro"/>
</dbReference>
<feature type="transmembrane region" description="Helical" evidence="2">
    <location>
        <begin position="405"/>
        <end position="425"/>
    </location>
</feature>
<keyword evidence="5" id="KW-1185">Reference proteome</keyword>
<organism evidence="4 5">
    <name type="scientific">Armillaria luteobubalina</name>
    <dbReference type="NCBI Taxonomy" id="153913"/>
    <lineage>
        <taxon>Eukaryota</taxon>
        <taxon>Fungi</taxon>
        <taxon>Dikarya</taxon>
        <taxon>Basidiomycota</taxon>
        <taxon>Agaricomycotina</taxon>
        <taxon>Agaricomycetes</taxon>
        <taxon>Agaricomycetidae</taxon>
        <taxon>Agaricales</taxon>
        <taxon>Marasmiineae</taxon>
        <taxon>Physalacriaceae</taxon>
        <taxon>Armillaria</taxon>
    </lineage>
</organism>
<reference evidence="4" key="1">
    <citation type="submission" date="2023-06" db="EMBL/GenBank/DDBJ databases">
        <authorList>
            <consortium name="Lawrence Berkeley National Laboratory"/>
            <person name="Ahrendt S."/>
            <person name="Sahu N."/>
            <person name="Indic B."/>
            <person name="Wong-Bajracharya J."/>
            <person name="Merenyi Z."/>
            <person name="Ke H.-M."/>
            <person name="Monk M."/>
            <person name="Kocsube S."/>
            <person name="Drula E."/>
            <person name="Lipzen A."/>
            <person name="Balint B."/>
            <person name="Henrissat B."/>
            <person name="Andreopoulos B."/>
            <person name="Martin F.M."/>
            <person name="Harder C.B."/>
            <person name="Rigling D."/>
            <person name="Ford K.L."/>
            <person name="Foster G.D."/>
            <person name="Pangilinan J."/>
            <person name="Papanicolaou A."/>
            <person name="Barry K."/>
            <person name="LaButti K."/>
            <person name="Viragh M."/>
            <person name="Koriabine M."/>
            <person name="Yan M."/>
            <person name="Riley R."/>
            <person name="Champramary S."/>
            <person name="Plett K.L."/>
            <person name="Tsai I.J."/>
            <person name="Slot J."/>
            <person name="Sipos G."/>
            <person name="Plett J."/>
            <person name="Nagy L.G."/>
            <person name="Grigoriev I.V."/>
        </authorList>
    </citation>
    <scope>NUCLEOTIDE SEQUENCE</scope>
    <source>
        <strain evidence="4">HWK02</strain>
    </source>
</reference>
<accession>A0AA39UHN8</accession>
<keyword evidence="2" id="KW-0812">Transmembrane</keyword>
<name>A0AA39UHN8_9AGAR</name>
<dbReference type="Proteomes" id="UP001175228">
    <property type="component" value="Unassembled WGS sequence"/>
</dbReference>
<sequence>MRPLILVWILLVFFVAWCASQGLTPSNPNITSSKDERIAIASAALERADSMLQSNGKFNDSAYDTFTRFYGQMAEFDRLTNQTRYKQSLKQCFDLDQPPPEMPIPIFVVHTPSTYYELYYGYAAAQAYAAYHDLYFLDLAVTAWTSANQATISEEQAASGTVDATLAGGTYRSMTPSDPNLTGMESGLFLVLSALLAEATSNQTYLNAAIESANFIQSHLLNPSNIVLDSLSSNSNDSCSVNSTVLPYNSGIFIEGLAILASITHNTSTEALLRSTVIAIAIDTQWQGLDGIIDTTDIDGHHIVHALAALYKRNTTSSDLREYIKGYIGVQYNAVIEKATSSGSNIYGLPWTGPPATSFSSLNQTVAMTALLSAIQLVANEPSSKSSDNPTSSRTPIVNMVKKNVTGAIIGGVVGGVAILAVIIARHCKGNHAPLVVDEHSPRILTPFMATSALVEISQQHRMIQTKNARCAVEASRRQSSASPGEVDADATRMNAQIESTAPLVDATNPPNLLPTERREDSLQTNELMRLLHERLLRGRLNDQDDEMPPEYSEGGTT</sequence>
<comment type="caution">
    <text evidence="4">The sequence shown here is derived from an EMBL/GenBank/DDBJ whole genome shotgun (WGS) entry which is preliminary data.</text>
</comment>
<feature type="chain" id="PRO_5041406257" description="Glycoside hydrolase family 76 protein" evidence="3">
    <location>
        <begin position="21"/>
        <end position="558"/>
    </location>
</feature>
<dbReference type="SUPFAM" id="SSF48208">
    <property type="entry name" value="Six-hairpin glycosidases"/>
    <property type="match status" value="1"/>
</dbReference>
<keyword evidence="2" id="KW-0472">Membrane</keyword>
<gene>
    <name evidence="4" type="ORF">EDD18DRAFT_1336456</name>
</gene>
<evidence type="ECO:0000313" key="5">
    <source>
        <dbReference type="Proteomes" id="UP001175228"/>
    </source>
</evidence>
<dbReference type="InterPro" id="IPR005198">
    <property type="entry name" value="Glyco_hydro_76"/>
</dbReference>
<feature type="signal peptide" evidence="3">
    <location>
        <begin position="1"/>
        <end position="20"/>
    </location>
</feature>
<keyword evidence="3" id="KW-0732">Signal</keyword>
<dbReference type="InterPro" id="IPR053169">
    <property type="entry name" value="MUG_Protein"/>
</dbReference>
<dbReference type="Gene3D" id="1.50.10.20">
    <property type="match status" value="1"/>
</dbReference>
<evidence type="ECO:0000256" key="2">
    <source>
        <dbReference type="SAM" id="Phobius"/>
    </source>
</evidence>
<dbReference type="Pfam" id="PF03663">
    <property type="entry name" value="Glyco_hydro_76"/>
    <property type="match status" value="1"/>
</dbReference>
<evidence type="ECO:0000313" key="4">
    <source>
        <dbReference type="EMBL" id="KAK0482984.1"/>
    </source>
</evidence>
<evidence type="ECO:0000256" key="1">
    <source>
        <dbReference type="SAM" id="MobiDB-lite"/>
    </source>
</evidence>
<dbReference type="EMBL" id="JAUEPU010000062">
    <property type="protein sequence ID" value="KAK0482984.1"/>
    <property type="molecule type" value="Genomic_DNA"/>
</dbReference>
<dbReference type="PANTHER" id="PTHR47791:SF3">
    <property type="entry name" value="MEIOTICALLY UP-REGULATED GENE 191 PROTEIN"/>
    <property type="match status" value="1"/>
</dbReference>
<dbReference type="AlphaFoldDB" id="A0AA39UHN8"/>
<evidence type="ECO:0008006" key="6">
    <source>
        <dbReference type="Google" id="ProtNLM"/>
    </source>
</evidence>
<proteinExistence type="predicted"/>
<protein>
    <recommendedName>
        <fullName evidence="6">Glycoside hydrolase family 76 protein</fullName>
    </recommendedName>
</protein>
<dbReference type="InterPro" id="IPR008928">
    <property type="entry name" value="6-hairpin_glycosidase_sf"/>
</dbReference>
<keyword evidence="2" id="KW-1133">Transmembrane helix</keyword>
<feature type="region of interest" description="Disordered" evidence="1">
    <location>
        <begin position="498"/>
        <end position="521"/>
    </location>
</feature>
<dbReference type="PANTHER" id="PTHR47791">
    <property type="entry name" value="MEIOTICALLY UP-REGULATED GENE 191 PROTEIN"/>
    <property type="match status" value="1"/>
</dbReference>
<evidence type="ECO:0000256" key="3">
    <source>
        <dbReference type="SAM" id="SignalP"/>
    </source>
</evidence>